<gene>
    <name evidence="12" type="ORF">T12_12886</name>
</gene>
<dbReference type="PROSITE" id="PS51882">
    <property type="entry name" value="G_ALPHA"/>
    <property type="match status" value="1"/>
</dbReference>
<comment type="caution">
    <text evidence="12">The sequence shown here is derived from an EMBL/GenBank/DDBJ whole genome shotgun (WGS) entry which is preliminary data.</text>
</comment>
<dbReference type="GO" id="GO:0007606">
    <property type="term" value="P:sensory perception of chemical stimulus"/>
    <property type="evidence" value="ECO:0007669"/>
    <property type="project" value="TreeGrafter"/>
</dbReference>
<evidence type="ECO:0000256" key="6">
    <source>
        <dbReference type="ARBA" id="ARBA00023134"/>
    </source>
</evidence>
<dbReference type="SMART" id="SM00275">
    <property type="entry name" value="G_alpha"/>
    <property type="match status" value="1"/>
</dbReference>
<comment type="subcellular location">
    <subcellularLocation>
        <location evidence="10">Cell membrane</location>
    </subcellularLocation>
</comment>
<dbReference type="SUPFAM" id="SSF47895">
    <property type="entry name" value="Transducin (alpha subunit), insertion domain"/>
    <property type="match status" value="1"/>
</dbReference>
<dbReference type="PANTHER" id="PTHR10218:SF212">
    <property type="entry name" value="G PROTEIN ALPHA S SUBUNIT"/>
    <property type="match status" value="1"/>
</dbReference>
<dbReference type="GO" id="GO:0003924">
    <property type="term" value="F:GTPase activity"/>
    <property type="evidence" value="ECO:0007669"/>
    <property type="project" value="UniProtKB-UniRule"/>
</dbReference>
<proteinExistence type="inferred from homology"/>
<dbReference type="Pfam" id="PF00503">
    <property type="entry name" value="G-alpha"/>
    <property type="match status" value="1"/>
</dbReference>
<dbReference type="GO" id="GO:0005737">
    <property type="term" value="C:cytoplasm"/>
    <property type="evidence" value="ECO:0007669"/>
    <property type="project" value="TreeGrafter"/>
</dbReference>
<dbReference type="Gene3D" id="3.40.50.300">
    <property type="entry name" value="P-loop containing nucleotide triphosphate hydrolases"/>
    <property type="match status" value="1"/>
</dbReference>
<evidence type="ECO:0000256" key="10">
    <source>
        <dbReference type="RuleBase" id="RU369121"/>
    </source>
</evidence>
<evidence type="ECO:0000256" key="2">
    <source>
        <dbReference type="ARBA" id="ARBA00011356"/>
    </source>
</evidence>
<sequence length="582" mass="66783">MPVIFAACKSRSRIYDNFTVVFERLLRSTSERRLHGAEGNLKNSSFDFNSPPAGLILLLLGRSGSTENIPRKKLPNRPRIASSSSGSKLLTGFNIVHIGTSKKTKNDARSRKLSCSDLMQADLSTFILISKRRLKIVLPNCTIDWSFIEQLWCTLIKRPVVTTCGPVPHHSDGKLCVSRDAADEEAKEQKRVNKQIEEQLQKDKQLYRATHRLLLLGAGESGKSTIVKQMRILHINGFSERERRDKITDIKRNIRDSITVIVKSMEELSPPIRLEKSSNMEHVRYMLEVACAPDFQYPDDFFDRVKNLWRDQGVQASYERSNEYQLIDCAKYFLDKIDEVRKIDYTPSEQDILRCRVMTTGIFETKFEVDKVRFHMFDVGGQRDERRKWIQCFNDVTAVIFVCASSSYNMVLLEDKTVNRLRESLSLFKSIWNNRWLKTISVILFLNKQDLLAEKIKSGRHKLEDYFPEYSNYLIPSDAQFEPGEDPCVVRAKYFIRGEFLKLCLPSMREQAAGVPLPCVLTEESASAKPLVQTGRGGTLTLHALRSLFRRLPVTAGTIVILISHVQWIRKIFEECSTIAVI</sequence>
<dbReference type="InterPro" id="IPR011025">
    <property type="entry name" value="GproteinA_insert"/>
</dbReference>
<evidence type="ECO:0000256" key="7">
    <source>
        <dbReference type="ARBA" id="ARBA00023224"/>
    </source>
</evidence>
<keyword evidence="13" id="KW-1185">Reference proteome</keyword>
<dbReference type="InterPro" id="IPR027417">
    <property type="entry name" value="P-loop_NTPase"/>
</dbReference>
<keyword evidence="10" id="KW-0472">Membrane</keyword>
<feature type="binding site" evidence="8">
    <location>
        <begin position="220"/>
        <end position="225"/>
    </location>
    <ligand>
        <name>GTP</name>
        <dbReference type="ChEBI" id="CHEBI:37565"/>
    </ligand>
</feature>
<comment type="function">
    <text evidence="10">Guanine nucleotide-binding proteins (G proteins) function as transducers in numerous signaling pathways controlled by G protein-coupled receptors (GPCRs).</text>
</comment>
<dbReference type="OrthoDB" id="5817230at2759"/>
<evidence type="ECO:0000313" key="13">
    <source>
        <dbReference type="Proteomes" id="UP000054783"/>
    </source>
</evidence>
<name>A0A0V0ZWZ2_9BILA</name>
<reference evidence="12 13" key="1">
    <citation type="submission" date="2015-01" db="EMBL/GenBank/DDBJ databases">
        <title>Evolution of Trichinella species and genotypes.</title>
        <authorList>
            <person name="Korhonen P.K."/>
            <person name="Edoardo P."/>
            <person name="Giuseppe L.R."/>
            <person name="Gasser R.B."/>
        </authorList>
    </citation>
    <scope>NUCLEOTIDE SEQUENCE [LARGE SCALE GENOMIC DNA]</scope>
    <source>
        <strain evidence="12">ISS2496</strain>
    </source>
</reference>
<dbReference type="PRINTS" id="PR00318">
    <property type="entry name" value="GPROTEINA"/>
</dbReference>
<dbReference type="SUPFAM" id="SSF52540">
    <property type="entry name" value="P-loop containing nucleoside triphosphate hydrolases"/>
    <property type="match status" value="1"/>
</dbReference>
<keyword evidence="6 8" id="KW-0342">GTP-binding</keyword>
<protein>
    <recommendedName>
        <fullName evidence="10">Guanine nucleotide-binding protein G(s) subunit alpha</fullName>
    </recommendedName>
    <alternativeName>
        <fullName evidence="10">Adenylate cyclase-stimulating G alpha protein</fullName>
    </alternativeName>
</protein>
<feature type="binding site" evidence="9">
    <location>
        <position position="359"/>
    </location>
    <ligand>
        <name>Mg(2+)</name>
        <dbReference type="ChEBI" id="CHEBI:18420"/>
    </ligand>
</feature>
<evidence type="ECO:0000256" key="5">
    <source>
        <dbReference type="ARBA" id="ARBA00022842"/>
    </source>
</evidence>
<comment type="similarity">
    <text evidence="1 10">Belongs to the G-alpha family. G(s) subfamily.</text>
</comment>
<dbReference type="FunFam" id="3.40.50.300:FF:006178">
    <property type="entry name" value="Guanine nucleotide-binding protein G(s) subunit alpha isoforms short"/>
    <property type="match status" value="1"/>
</dbReference>
<keyword evidence="5 9" id="KW-0460">Magnesium</keyword>
<evidence type="ECO:0000256" key="3">
    <source>
        <dbReference type="ARBA" id="ARBA00022723"/>
    </source>
</evidence>
<feature type="coiled-coil region" evidence="11">
    <location>
        <begin position="179"/>
        <end position="206"/>
    </location>
</feature>
<dbReference type="GO" id="GO:0046872">
    <property type="term" value="F:metal ion binding"/>
    <property type="evidence" value="ECO:0007669"/>
    <property type="project" value="UniProtKB-UniRule"/>
</dbReference>
<dbReference type="PRINTS" id="PR00443">
    <property type="entry name" value="GPROTEINAS"/>
</dbReference>
<keyword evidence="7 10" id="KW-0807">Transducer</keyword>
<organism evidence="12 13">
    <name type="scientific">Trichinella patagoniensis</name>
    <dbReference type="NCBI Taxonomy" id="990121"/>
    <lineage>
        <taxon>Eukaryota</taxon>
        <taxon>Metazoa</taxon>
        <taxon>Ecdysozoa</taxon>
        <taxon>Nematoda</taxon>
        <taxon>Enoplea</taxon>
        <taxon>Dorylaimia</taxon>
        <taxon>Trichinellida</taxon>
        <taxon>Trichinellidae</taxon>
        <taxon>Trichinella</taxon>
    </lineage>
</organism>
<evidence type="ECO:0000256" key="11">
    <source>
        <dbReference type="SAM" id="Coils"/>
    </source>
</evidence>
<feature type="binding site" evidence="9">
    <location>
        <position position="224"/>
    </location>
    <ligand>
        <name>Mg(2+)</name>
        <dbReference type="ChEBI" id="CHEBI:18420"/>
    </ligand>
</feature>
<dbReference type="InterPro" id="IPR001019">
    <property type="entry name" value="Gprotein_alpha_su"/>
</dbReference>
<feature type="binding site" evidence="8">
    <location>
        <begin position="353"/>
        <end position="359"/>
    </location>
    <ligand>
        <name>GTP</name>
        <dbReference type="ChEBI" id="CHEBI:37565"/>
    </ligand>
</feature>
<evidence type="ECO:0000256" key="4">
    <source>
        <dbReference type="ARBA" id="ARBA00022741"/>
    </source>
</evidence>
<dbReference type="GO" id="GO:0005525">
    <property type="term" value="F:GTP binding"/>
    <property type="evidence" value="ECO:0007669"/>
    <property type="project" value="UniProtKB-UniRule"/>
</dbReference>
<dbReference type="EMBL" id="JYDQ01000068">
    <property type="protein sequence ID" value="KRY17057.1"/>
    <property type="molecule type" value="Genomic_DNA"/>
</dbReference>
<keyword evidence="4 8" id="KW-0547">Nucleotide-binding</keyword>
<evidence type="ECO:0000313" key="12">
    <source>
        <dbReference type="EMBL" id="KRY17057.1"/>
    </source>
</evidence>
<comment type="subunit">
    <text evidence="2 10">G proteins are composed of 3 units; alpha, beta and gamma. The alpha chain contains the guanine nucleotide binding site.</text>
</comment>
<dbReference type="GO" id="GO:0031683">
    <property type="term" value="F:G-protein beta/gamma-subunit complex binding"/>
    <property type="evidence" value="ECO:0007669"/>
    <property type="project" value="UniProtKB-UniRule"/>
</dbReference>
<keyword evidence="10" id="KW-1003">Cell membrane</keyword>
<dbReference type="Proteomes" id="UP000054783">
    <property type="component" value="Unassembled WGS sequence"/>
</dbReference>
<feature type="binding site" evidence="8">
    <location>
        <begin position="378"/>
        <end position="382"/>
    </location>
    <ligand>
        <name>GTP</name>
        <dbReference type="ChEBI" id="CHEBI:37565"/>
    </ligand>
</feature>
<dbReference type="GO" id="GO:0005834">
    <property type="term" value="C:heterotrimeric G-protein complex"/>
    <property type="evidence" value="ECO:0007669"/>
    <property type="project" value="UniProtKB-UniRule"/>
</dbReference>
<evidence type="ECO:0000256" key="8">
    <source>
        <dbReference type="PIRSR" id="PIRSR601019-1"/>
    </source>
</evidence>
<dbReference type="GO" id="GO:0001664">
    <property type="term" value="F:G protein-coupled receptor binding"/>
    <property type="evidence" value="ECO:0007669"/>
    <property type="project" value="TreeGrafter"/>
</dbReference>
<evidence type="ECO:0000256" key="9">
    <source>
        <dbReference type="PIRSR" id="PIRSR601019-2"/>
    </source>
</evidence>
<feature type="binding site" evidence="8">
    <location>
        <begin position="447"/>
        <end position="450"/>
    </location>
    <ligand>
        <name>GTP</name>
        <dbReference type="ChEBI" id="CHEBI:37565"/>
    </ligand>
</feature>
<dbReference type="PANTHER" id="PTHR10218">
    <property type="entry name" value="GTP-BINDING PROTEIN ALPHA SUBUNIT"/>
    <property type="match status" value="1"/>
</dbReference>
<dbReference type="STRING" id="990121.A0A0V0ZWZ2"/>
<evidence type="ECO:0000256" key="1">
    <source>
        <dbReference type="ARBA" id="ARBA00007172"/>
    </source>
</evidence>
<dbReference type="AlphaFoldDB" id="A0A0V0ZWZ2"/>
<keyword evidence="3 9" id="KW-0479">Metal-binding</keyword>
<dbReference type="GO" id="GO:0007191">
    <property type="term" value="P:adenylate cyclase-activating dopamine receptor signaling pathway"/>
    <property type="evidence" value="ECO:0007669"/>
    <property type="project" value="TreeGrafter"/>
</dbReference>
<dbReference type="Gene3D" id="1.10.400.10">
    <property type="entry name" value="GI Alpha 1, domain 2-like"/>
    <property type="match status" value="1"/>
</dbReference>
<accession>A0A0V0ZWZ2</accession>
<dbReference type="FunFam" id="1.10.400.10:FF:000003">
    <property type="entry name" value="Guanine nucleotide-binding protein G(S) subunit alpha"/>
    <property type="match status" value="1"/>
</dbReference>
<keyword evidence="11" id="KW-0175">Coiled coil</keyword>
<dbReference type="InterPro" id="IPR000367">
    <property type="entry name" value="Gprotein_alpha_S"/>
</dbReference>
<dbReference type="CDD" id="cd00066">
    <property type="entry name" value="G-alpha"/>
    <property type="match status" value="1"/>
</dbReference>